<dbReference type="InterPro" id="IPR011008">
    <property type="entry name" value="Dimeric_a/b-barrel"/>
</dbReference>
<feature type="domain" description="NIPSNAP" evidence="3">
    <location>
        <begin position="142"/>
        <end position="249"/>
    </location>
</feature>
<proteinExistence type="inferred from homology"/>
<gene>
    <name evidence="4" type="ORF">Cflav_PD4636</name>
</gene>
<dbReference type="PANTHER" id="PTHR21017">
    <property type="entry name" value="NIPSNAP-RELATED"/>
    <property type="match status" value="1"/>
</dbReference>
<keyword evidence="5" id="KW-1185">Reference proteome</keyword>
<keyword evidence="2" id="KW-0732">Signal</keyword>
<evidence type="ECO:0000256" key="2">
    <source>
        <dbReference type="SAM" id="SignalP"/>
    </source>
</evidence>
<dbReference type="OrthoDB" id="9809695at2"/>
<dbReference type="InterPro" id="IPR012577">
    <property type="entry name" value="NIPSNAP"/>
</dbReference>
<sequence precursor="true">MKLFISLLSTLLLVSIVSAADADTRCFEMRTYHAAPGKLDDLNARFRNHTMKIFEKHGMANIGYWTPVENTNNLLIYVLAYPSREAREKAWKEFGADPEWQSVAKASEANGKLVQKVESVFLSPTDYSPLVKPSQSKEPRLFELRTYHASPGKLDDLNARFRNHTTSLFSKQGMANFGYWTPTEKKDGAGETLTYILAHKDKEAALESWKGFRADPDWIKAKTASEVNGPLTVKDGVKSVYMIPTDYSPTK</sequence>
<accession>B9XE82</accession>
<dbReference type="Gene3D" id="3.30.70.100">
    <property type="match status" value="2"/>
</dbReference>
<comment type="caution">
    <text evidence="4">The sequence shown here is derived from an EMBL/GenBank/DDBJ whole genome shotgun (WGS) entry which is preliminary data.</text>
</comment>
<dbReference type="STRING" id="320771.Cflav_PD4636"/>
<name>B9XE82_PEDPL</name>
<dbReference type="SUPFAM" id="SSF54909">
    <property type="entry name" value="Dimeric alpha+beta barrel"/>
    <property type="match status" value="2"/>
</dbReference>
<dbReference type="PANTHER" id="PTHR21017:SF17">
    <property type="entry name" value="PROTEIN NIPSNAP"/>
    <property type="match status" value="1"/>
</dbReference>
<evidence type="ECO:0000259" key="3">
    <source>
        <dbReference type="Pfam" id="PF07978"/>
    </source>
</evidence>
<evidence type="ECO:0000313" key="4">
    <source>
        <dbReference type="EMBL" id="EEF61973.1"/>
    </source>
</evidence>
<dbReference type="EMBL" id="ABOX02000007">
    <property type="protein sequence ID" value="EEF61973.1"/>
    <property type="molecule type" value="Genomic_DNA"/>
</dbReference>
<dbReference type="RefSeq" id="WP_007414130.1">
    <property type="nucleotide sequence ID" value="NZ_ABOX02000007.1"/>
</dbReference>
<evidence type="ECO:0000256" key="1">
    <source>
        <dbReference type="ARBA" id="ARBA00005291"/>
    </source>
</evidence>
<comment type="similarity">
    <text evidence="1">Belongs to the NipSnap family.</text>
</comment>
<feature type="chain" id="PRO_5002894314" evidence="2">
    <location>
        <begin position="23"/>
        <end position="251"/>
    </location>
</feature>
<feature type="signal peptide" evidence="2">
    <location>
        <begin position="1"/>
        <end position="22"/>
    </location>
</feature>
<dbReference type="InterPro" id="IPR051557">
    <property type="entry name" value="NipSnap_domain"/>
</dbReference>
<organism evidence="4 5">
    <name type="scientific">Pedosphaera parvula (strain Ellin514)</name>
    <dbReference type="NCBI Taxonomy" id="320771"/>
    <lineage>
        <taxon>Bacteria</taxon>
        <taxon>Pseudomonadati</taxon>
        <taxon>Verrucomicrobiota</taxon>
        <taxon>Pedosphaerae</taxon>
        <taxon>Pedosphaerales</taxon>
        <taxon>Pedosphaeraceae</taxon>
        <taxon>Pedosphaera</taxon>
    </lineage>
</organism>
<feature type="domain" description="NIPSNAP" evidence="3">
    <location>
        <begin position="27"/>
        <end position="129"/>
    </location>
</feature>
<protein>
    <submittedName>
        <fullName evidence="4">NIPSNAP family containing protein</fullName>
    </submittedName>
</protein>
<reference evidence="4 5" key="1">
    <citation type="journal article" date="2011" name="J. Bacteriol.">
        <title>Genome sequence of 'Pedosphaera parvula' Ellin514, an aerobic Verrucomicrobial isolate from pasture soil.</title>
        <authorList>
            <person name="Kant R."/>
            <person name="van Passel M.W."/>
            <person name="Sangwan P."/>
            <person name="Palva A."/>
            <person name="Lucas S."/>
            <person name="Copeland A."/>
            <person name="Lapidus A."/>
            <person name="Glavina Del Rio T."/>
            <person name="Dalin E."/>
            <person name="Tice H."/>
            <person name="Bruce D."/>
            <person name="Goodwin L."/>
            <person name="Pitluck S."/>
            <person name="Chertkov O."/>
            <person name="Larimer F.W."/>
            <person name="Land M.L."/>
            <person name="Hauser L."/>
            <person name="Brettin T.S."/>
            <person name="Detter J.C."/>
            <person name="Han S."/>
            <person name="de Vos W.M."/>
            <person name="Janssen P.H."/>
            <person name="Smidt H."/>
        </authorList>
    </citation>
    <scope>NUCLEOTIDE SEQUENCE [LARGE SCALE GENOMIC DNA]</scope>
    <source>
        <strain evidence="4 5">Ellin514</strain>
    </source>
</reference>
<dbReference type="AlphaFoldDB" id="B9XE82"/>
<evidence type="ECO:0000313" key="5">
    <source>
        <dbReference type="Proteomes" id="UP000003688"/>
    </source>
</evidence>
<dbReference type="Proteomes" id="UP000003688">
    <property type="component" value="Unassembled WGS sequence"/>
</dbReference>
<dbReference type="Pfam" id="PF07978">
    <property type="entry name" value="NIPSNAP"/>
    <property type="match status" value="2"/>
</dbReference>